<comment type="catalytic activity">
    <reaction evidence="7 8">
        <text>UDP-N-acetyl-alpha-D-muramoyl-L-alanine + D-glutamate + ATP = UDP-N-acetyl-alpha-D-muramoyl-L-alanyl-D-glutamate + ADP + phosphate + H(+)</text>
        <dbReference type="Rhea" id="RHEA:16429"/>
        <dbReference type="ChEBI" id="CHEBI:15378"/>
        <dbReference type="ChEBI" id="CHEBI:29986"/>
        <dbReference type="ChEBI" id="CHEBI:30616"/>
        <dbReference type="ChEBI" id="CHEBI:43474"/>
        <dbReference type="ChEBI" id="CHEBI:83898"/>
        <dbReference type="ChEBI" id="CHEBI:83900"/>
        <dbReference type="ChEBI" id="CHEBI:456216"/>
        <dbReference type="EC" id="6.3.2.9"/>
    </reaction>
</comment>
<dbReference type="AlphaFoldDB" id="A0A4P9VSS6"/>
<evidence type="ECO:0000259" key="9">
    <source>
        <dbReference type="Pfam" id="PF02875"/>
    </source>
</evidence>
<proteinExistence type="inferred from homology"/>
<dbReference type="NCBIfam" id="TIGR01087">
    <property type="entry name" value="murD"/>
    <property type="match status" value="1"/>
</dbReference>
<evidence type="ECO:0000259" key="10">
    <source>
        <dbReference type="Pfam" id="PF08245"/>
    </source>
</evidence>
<evidence type="ECO:0000256" key="6">
    <source>
        <dbReference type="ARBA" id="ARBA00022840"/>
    </source>
</evidence>
<dbReference type="GO" id="GO:0008764">
    <property type="term" value="F:UDP-N-acetylmuramoylalanine-D-glutamate ligase activity"/>
    <property type="evidence" value="ECO:0007669"/>
    <property type="project" value="UniProtKB-UniRule"/>
</dbReference>
<evidence type="ECO:0000256" key="5">
    <source>
        <dbReference type="ARBA" id="ARBA00022741"/>
    </source>
</evidence>
<dbReference type="UniPathway" id="UPA00219"/>
<dbReference type="GO" id="GO:0009252">
    <property type="term" value="P:peptidoglycan biosynthetic process"/>
    <property type="evidence" value="ECO:0007669"/>
    <property type="project" value="UniProtKB-UniRule"/>
</dbReference>
<dbReference type="InterPro" id="IPR036615">
    <property type="entry name" value="Mur_ligase_C_dom_sf"/>
</dbReference>
<dbReference type="InterPro" id="IPR036565">
    <property type="entry name" value="Mur-like_cat_sf"/>
</dbReference>
<keyword evidence="7 8" id="KW-0961">Cell wall biogenesis/degradation</keyword>
<dbReference type="EC" id="6.3.2.9" evidence="7 8"/>
<comment type="similarity">
    <text evidence="7">Belongs to the MurCDEF family.</text>
</comment>
<keyword evidence="7 8" id="KW-0132">Cell division</keyword>
<dbReference type="SUPFAM" id="SSF51984">
    <property type="entry name" value="MurCD N-terminal domain"/>
    <property type="match status" value="1"/>
</dbReference>
<dbReference type="InterPro" id="IPR004101">
    <property type="entry name" value="Mur_ligase_C"/>
</dbReference>
<dbReference type="Pfam" id="PF21799">
    <property type="entry name" value="MurD-like_N"/>
    <property type="match status" value="1"/>
</dbReference>
<reference evidence="11 12" key="1">
    <citation type="submission" date="2017-04" db="EMBL/GenBank/DDBJ databases">
        <title>Draft genome sequence of Zooshikella ganghwensis VG4 isolated from Red Sea sediments.</title>
        <authorList>
            <person name="Rehman Z."/>
            <person name="Alam I."/>
            <person name="Kamau A."/>
            <person name="Bajic V."/>
            <person name="Leiknes T."/>
        </authorList>
    </citation>
    <scope>NUCLEOTIDE SEQUENCE [LARGE SCALE GENOMIC DNA]</scope>
    <source>
        <strain evidence="11 12">VG4</strain>
    </source>
</reference>
<keyword evidence="7 8" id="KW-0133">Cell shape</keyword>
<accession>A0A4P9VSS6</accession>
<dbReference type="Gene3D" id="3.40.50.720">
    <property type="entry name" value="NAD(P)-binding Rossmann-like Domain"/>
    <property type="match status" value="1"/>
</dbReference>
<dbReference type="PANTHER" id="PTHR43692">
    <property type="entry name" value="UDP-N-ACETYLMURAMOYLALANINE--D-GLUTAMATE LIGASE"/>
    <property type="match status" value="1"/>
</dbReference>
<dbReference type="InterPro" id="IPR013221">
    <property type="entry name" value="Mur_ligase_cen"/>
</dbReference>
<evidence type="ECO:0000313" key="12">
    <source>
        <dbReference type="Proteomes" id="UP000257039"/>
    </source>
</evidence>
<name>A0A4P9VSS6_9GAMM</name>
<dbReference type="PANTHER" id="PTHR43692:SF1">
    <property type="entry name" value="UDP-N-ACETYLMURAMOYLALANINE--D-GLUTAMATE LIGASE"/>
    <property type="match status" value="1"/>
</dbReference>
<keyword evidence="4 7" id="KW-0436">Ligase</keyword>
<dbReference type="EMBL" id="NDXW01000001">
    <property type="protein sequence ID" value="RDH45424.1"/>
    <property type="molecule type" value="Genomic_DNA"/>
</dbReference>
<evidence type="ECO:0000313" key="11">
    <source>
        <dbReference type="EMBL" id="RDH45424.1"/>
    </source>
</evidence>
<organism evidence="11 12">
    <name type="scientific">Zooshikella ganghwensis</name>
    <dbReference type="NCBI Taxonomy" id="202772"/>
    <lineage>
        <taxon>Bacteria</taxon>
        <taxon>Pseudomonadati</taxon>
        <taxon>Pseudomonadota</taxon>
        <taxon>Gammaproteobacteria</taxon>
        <taxon>Oceanospirillales</taxon>
        <taxon>Zooshikellaceae</taxon>
        <taxon>Zooshikella</taxon>
    </lineage>
</organism>
<dbReference type="Pfam" id="PF02875">
    <property type="entry name" value="Mur_ligase_C"/>
    <property type="match status" value="1"/>
</dbReference>
<evidence type="ECO:0000256" key="1">
    <source>
        <dbReference type="ARBA" id="ARBA00004496"/>
    </source>
</evidence>
<comment type="caution">
    <text evidence="11">The sequence shown here is derived from an EMBL/GenBank/DDBJ whole genome shotgun (WGS) entry which is preliminary data.</text>
</comment>
<dbReference type="Gene3D" id="3.90.190.20">
    <property type="entry name" value="Mur ligase, C-terminal domain"/>
    <property type="match status" value="1"/>
</dbReference>
<keyword evidence="6 7" id="KW-0067">ATP-binding</keyword>
<dbReference type="Pfam" id="PF08245">
    <property type="entry name" value="Mur_ligase_M"/>
    <property type="match status" value="1"/>
</dbReference>
<evidence type="ECO:0000256" key="2">
    <source>
        <dbReference type="ARBA" id="ARBA00004752"/>
    </source>
</evidence>
<feature type="domain" description="Mur ligase central" evidence="10">
    <location>
        <begin position="118"/>
        <end position="291"/>
    </location>
</feature>
<dbReference type="GO" id="GO:0071555">
    <property type="term" value="P:cell wall organization"/>
    <property type="evidence" value="ECO:0007669"/>
    <property type="project" value="UniProtKB-KW"/>
</dbReference>
<dbReference type="HAMAP" id="MF_00639">
    <property type="entry name" value="MurD"/>
    <property type="match status" value="1"/>
</dbReference>
<keyword evidence="7 8" id="KW-0131">Cell cycle</keyword>
<dbReference type="Gene3D" id="3.40.1190.10">
    <property type="entry name" value="Mur-like, catalytic domain"/>
    <property type="match status" value="1"/>
</dbReference>
<dbReference type="Proteomes" id="UP000257039">
    <property type="component" value="Unassembled WGS sequence"/>
</dbReference>
<keyword evidence="5 7" id="KW-0547">Nucleotide-binding</keyword>
<dbReference type="SUPFAM" id="SSF53623">
    <property type="entry name" value="MurD-like peptide ligases, catalytic domain"/>
    <property type="match status" value="1"/>
</dbReference>
<comment type="subcellular location">
    <subcellularLocation>
        <location evidence="1 7 8">Cytoplasm</location>
    </subcellularLocation>
</comment>
<dbReference type="GO" id="GO:0008360">
    <property type="term" value="P:regulation of cell shape"/>
    <property type="evidence" value="ECO:0007669"/>
    <property type="project" value="UniProtKB-KW"/>
</dbReference>
<dbReference type="InterPro" id="IPR005762">
    <property type="entry name" value="MurD"/>
</dbReference>
<sequence length="457" mass="49102">MEKQQGLIASDQLRVIIGLGKTGLACARFLQQQRINFIVVDSRESPPELAVFRAEFPLVQVYLGGIPEEVLSRAAELIVSPGVPLTEPAIANAKAKGVRVIGDIELFGYYCDRPVIAITGSNGKSTVTTMVGDMCKAAGLKTGVGGNLGIPALSLLDRGFDIFVLELSSFQLETVDTFAPTVSTILNISPDHMDRYPSLMAYHQAKQKIYRNCKAAVSNKDDALTQPLLPQQIPHVMFTLREPDLKEFGVIEDDTDGGTFLVKGQDRLLSTRELKVVGLHNYANALAALALGYQAGLPVEAMCSALRTYKGLPHRCEWVAEKNQVTFINDSKATNVGAASAALDGIGSEIAGKIILIAGGDGKNADFDILGDLFNQYCRYLVAIGRDAKPLLAVGRSAGVPGEEHDTLQSAVSKAAEMAQPGDVVLLSPACASLDMFANYEARGNEFCQWVKELVND</sequence>
<gene>
    <name evidence="7" type="primary">murD</name>
    <name evidence="11" type="ORF">B9G39_19310</name>
</gene>
<dbReference type="GO" id="GO:0051301">
    <property type="term" value="P:cell division"/>
    <property type="evidence" value="ECO:0007669"/>
    <property type="project" value="UniProtKB-KW"/>
</dbReference>
<keyword evidence="3 7" id="KW-0963">Cytoplasm</keyword>
<keyword evidence="12" id="KW-1185">Reference proteome</keyword>
<comment type="pathway">
    <text evidence="2 7 8">Cell wall biogenesis; peptidoglycan biosynthesis.</text>
</comment>
<feature type="binding site" evidence="7">
    <location>
        <begin position="120"/>
        <end position="126"/>
    </location>
    <ligand>
        <name>ATP</name>
        <dbReference type="ChEBI" id="CHEBI:30616"/>
    </ligand>
</feature>
<dbReference type="GO" id="GO:0005737">
    <property type="term" value="C:cytoplasm"/>
    <property type="evidence" value="ECO:0007669"/>
    <property type="project" value="UniProtKB-SubCell"/>
</dbReference>
<dbReference type="GO" id="GO:0005524">
    <property type="term" value="F:ATP binding"/>
    <property type="evidence" value="ECO:0007669"/>
    <property type="project" value="UniProtKB-UniRule"/>
</dbReference>
<evidence type="ECO:0000256" key="8">
    <source>
        <dbReference type="RuleBase" id="RU003664"/>
    </source>
</evidence>
<evidence type="ECO:0000256" key="3">
    <source>
        <dbReference type="ARBA" id="ARBA00022490"/>
    </source>
</evidence>
<evidence type="ECO:0000256" key="7">
    <source>
        <dbReference type="HAMAP-Rule" id="MF_00639"/>
    </source>
</evidence>
<protein>
    <recommendedName>
        <fullName evidence="7 8">UDP-N-acetylmuramoylalanine--D-glutamate ligase</fullName>
        <ecNumber evidence="7 8">6.3.2.9</ecNumber>
    </recommendedName>
    <alternativeName>
        <fullName evidence="7">D-glutamic acid-adding enzyme</fullName>
    </alternativeName>
    <alternativeName>
        <fullName evidence="7">UDP-N-acetylmuramoyl-L-alanyl-D-glutamate synthetase</fullName>
    </alternativeName>
</protein>
<evidence type="ECO:0000256" key="4">
    <source>
        <dbReference type="ARBA" id="ARBA00022598"/>
    </source>
</evidence>
<feature type="domain" description="Mur ligase C-terminal" evidence="9">
    <location>
        <begin position="314"/>
        <end position="431"/>
    </location>
</feature>
<dbReference type="RefSeq" id="WP_094788385.1">
    <property type="nucleotide sequence ID" value="NZ_JAEVHG010000001.1"/>
</dbReference>
<keyword evidence="7 8" id="KW-0573">Peptidoglycan synthesis</keyword>
<comment type="function">
    <text evidence="7 8">Cell wall formation. Catalyzes the addition of glutamate to the nucleotide precursor UDP-N-acetylmuramoyl-L-alanine (UMA).</text>
</comment>
<dbReference type="SUPFAM" id="SSF53244">
    <property type="entry name" value="MurD-like peptide ligases, peptide-binding domain"/>
    <property type="match status" value="1"/>
</dbReference>